<dbReference type="Pfam" id="PF06098">
    <property type="entry name" value="Radial_spoke_3"/>
    <property type="match status" value="1"/>
</dbReference>
<comment type="caution">
    <text evidence="11">The sequence shown here is derived from an EMBL/GenBank/DDBJ whole genome shotgun (WGS) entry which is preliminary data.</text>
</comment>
<dbReference type="PANTHER" id="PTHR21648">
    <property type="entry name" value="FLAGELLAR RADIAL SPOKE PROTEIN 3"/>
    <property type="match status" value="1"/>
</dbReference>
<feature type="region of interest" description="Disordered" evidence="10">
    <location>
        <begin position="145"/>
        <end position="167"/>
    </location>
</feature>
<dbReference type="VEuPathDB" id="TriTrypDB:TM35_002281000"/>
<dbReference type="PANTHER" id="PTHR21648:SF0">
    <property type="entry name" value="RADIAL SPOKE HEAD PROTEIN 3 HOMOLOG"/>
    <property type="match status" value="1"/>
</dbReference>
<dbReference type="STRING" id="67003.A0A1X0ND20"/>
<accession>A0A1X0ND20</accession>
<name>A0A1X0ND20_9TRYP</name>
<reference evidence="11 12" key="1">
    <citation type="submission" date="2017-03" db="EMBL/GenBank/DDBJ databases">
        <title>An alternative strategy for trypanosome survival in the mammalian bloodstream revealed through genome and transcriptome analysis of the ubiquitous bovine parasite Trypanosoma (Megatrypanum) theileri.</title>
        <authorList>
            <person name="Kelly S."/>
            <person name="Ivens A."/>
            <person name="Mott A."/>
            <person name="O'Neill E."/>
            <person name="Emms D."/>
            <person name="Macleod O."/>
            <person name="Voorheis P."/>
            <person name="Matthews J."/>
            <person name="Matthews K."/>
            <person name="Carrington M."/>
        </authorList>
    </citation>
    <scope>NUCLEOTIDE SEQUENCE [LARGE SCALE GENOMIC DNA]</scope>
    <source>
        <strain evidence="11">Edinburgh</strain>
    </source>
</reference>
<gene>
    <name evidence="11" type="ORF">TM35_002281000</name>
</gene>
<dbReference type="GO" id="GO:0005929">
    <property type="term" value="C:cilium"/>
    <property type="evidence" value="ECO:0007669"/>
    <property type="project" value="TreeGrafter"/>
</dbReference>
<dbReference type="RefSeq" id="XP_028876662.1">
    <property type="nucleotide sequence ID" value="XM_029032044.1"/>
</dbReference>
<evidence type="ECO:0000313" key="11">
    <source>
        <dbReference type="EMBL" id="ORC78755.1"/>
    </source>
</evidence>
<comment type="similarity">
    <text evidence="2">Belongs to the flagellar radial spoke RSP3 family.</text>
</comment>
<keyword evidence="12" id="KW-1185">Reference proteome</keyword>
<keyword evidence="9" id="KW-0175">Coiled coil</keyword>
<proteinExistence type="inferred from homology"/>
<feature type="coiled-coil region" evidence="9">
    <location>
        <begin position="74"/>
        <end position="102"/>
    </location>
</feature>
<keyword evidence="5" id="KW-0282">Flagellum</keyword>
<comment type="subcellular location">
    <subcellularLocation>
        <location evidence="1">Cytoplasm</location>
        <location evidence="1">Cytoskeleton</location>
        <location evidence="1">Flagellum axoneme</location>
    </subcellularLocation>
</comment>
<sequence>MQERNVTTSTGAMAYTFQHPPQGFVHPQYRDPAVPSASATTTTSMGRKQYANIMHDRRVYRGSTYAATPVSTHMKEEEARKERELLRRKKEMAERAASIKRRKELDAAQRRLATPPPVVGRQHIDVQTEEFLEELKDEVEVVQQETQTDPMLDRPATPKYVPTKSGRDAETQIHEKDLFHFDDAVDPILDVMVGKTMEQAMLEVLQEEELELLRQQQLEFEQRRKEELLEAQRLEAREKRLFEEKERRKKQEIERIQREKETREKLQARQFAKVYLMNLENRVFARLQDEGWFQDRVVHEVEFDFFPWLMDEVKVELEKKQRARLLVDDLIRQVVAMQLEA</sequence>
<evidence type="ECO:0000313" key="12">
    <source>
        <dbReference type="Proteomes" id="UP000192257"/>
    </source>
</evidence>
<evidence type="ECO:0000256" key="5">
    <source>
        <dbReference type="ARBA" id="ARBA00022846"/>
    </source>
</evidence>
<evidence type="ECO:0000256" key="4">
    <source>
        <dbReference type="ARBA" id="ARBA00022553"/>
    </source>
</evidence>
<feature type="coiled-coil region" evidence="9">
    <location>
        <begin position="217"/>
        <end position="269"/>
    </location>
</feature>
<keyword evidence="4" id="KW-0597">Phosphoprotein</keyword>
<keyword evidence="7" id="KW-0206">Cytoskeleton</keyword>
<evidence type="ECO:0000256" key="1">
    <source>
        <dbReference type="ARBA" id="ARBA00004611"/>
    </source>
</evidence>
<evidence type="ECO:0000256" key="10">
    <source>
        <dbReference type="SAM" id="MobiDB-lite"/>
    </source>
</evidence>
<evidence type="ECO:0000256" key="8">
    <source>
        <dbReference type="ARBA" id="ARBA00023273"/>
    </source>
</evidence>
<evidence type="ECO:0000256" key="9">
    <source>
        <dbReference type="SAM" id="Coils"/>
    </source>
</evidence>
<organism evidence="11 12">
    <name type="scientific">Trypanosoma theileri</name>
    <dbReference type="NCBI Taxonomy" id="67003"/>
    <lineage>
        <taxon>Eukaryota</taxon>
        <taxon>Discoba</taxon>
        <taxon>Euglenozoa</taxon>
        <taxon>Kinetoplastea</taxon>
        <taxon>Metakinetoplastina</taxon>
        <taxon>Trypanosomatida</taxon>
        <taxon>Trypanosomatidae</taxon>
        <taxon>Trypanosoma</taxon>
    </lineage>
</organism>
<keyword evidence="8" id="KW-0966">Cell projection</keyword>
<keyword evidence="6" id="KW-0969">Cilium</keyword>
<dbReference type="Proteomes" id="UP000192257">
    <property type="component" value="Unassembled WGS sequence"/>
</dbReference>
<evidence type="ECO:0000256" key="7">
    <source>
        <dbReference type="ARBA" id="ARBA00023212"/>
    </source>
</evidence>
<protein>
    <submittedName>
        <fullName evidence="11">Putative radial spoke protein 3</fullName>
    </submittedName>
</protein>
<dbReference type="OrthoDB" id="313308at2759"/>
<keyword evidence="3" id="KW-0963">Cytoplasm</keyword>
<dbReference type="InterPro" id="IPR009290">
    <property type="entry name" value="Radial_spoke_3"/>
</dbReference>
<evidence type="ECO:0000256" key="6">
    <source>
        <dbReference type="ARBA" id="ARBA00023069"/>
    </source>
</evidence>
<dbReference type="GeneID" id="39991824"/>
<dbReference type="EMBL" id="NBCO01000228">
    <property type="protein sequence ID" value="ORC78755.1"/>
    <property type="molecule type" value="Genomic_DNA"/>
</dbReference>
<dbReference type="AlphaFoldDB" id="A0A1X0ND20"/>
<evidence type="ECO:0000256" key="3">
    <source>
        <dbReference type="ARBA" id="ARBA00022490"/>
    </source>
</evidence>
<evidence type="ECO:0000256" key="2">
    <source>
        <dbReference type="ARBA" id="ARBA00006737"/>
    </source>
</evidence>